<dbReference type="InterPro" id="IPR036234">
    <property type="entry name" value="SA_I/II_PAC_V_sf"/>
</dbReference>
<keyword evidence="5" id="KW-0675">Receptor</keyword>
<keyword evidence="6" id="KW-1185">Reference proteome</keyword>
<protein>
    <submittedName>
        <fullName evidence="5">Agglutinin receptor</fullName>
    </submittedName>
</protein>
<dbReference type="Pfam" id="PF08363">
    <property type="entry name" value="GbpC"/>
    <property type="match status" value="1"/>
</dbReference>
<dbReference type="Proteomes" id="UP000255236">
    <property type="component" value="Unassembled WGS sequence"/>
</dbReference>
<feature type="transmembrane region" description="Helical" evidence="2">
    <location>
        <begin position="27"/>
        <end position="48"/>
    </location>
</feature>
<comment type="caution">
    <text evidence="5">The sequence shown here is derived from an EMBL/GenBank/DDBJ whole genome shotgun (WGS) entry which is preliminary data.</text>
</comment>
<dbReference type="InterPro" id="IPR041324">
    <property type="entry name" value="AgI/II_N"/>
</dbReference>
<sequence>MTKQCHHHFLVNQEKSEKHVFRKSKKYRTLCSVAIGTMVTAIVAWGGAVAQADEVTTPQDNIIQRTENPATNLPQAQPAPVVEQTKSLASTGQTDGAITVTVPHDTVTQAVNQAKAEGVKTVQDQSMDLGNTTSASETNQQLAKAEADVAKQAEEITQITDTYKADKATHEQDKTRAEKGNAALEASHKEATQAGNGLNSSVDTKVSEVKTQDKFADVTVTTQTVSSGDGSTVPGYRDYMSSVATIDQRNKDNLSEYVIKKKAADVIVAKNLATQKENETGLAKAKTDNEAIDKRNQAGQKAIDDENKAGKAAVDEYNNNQQKLATDRADEIAAITKRNKEKEEAAKKENEAIDAYNAKEMNRYKRDLAEISKGEEGYVSEALAQALNLNNEEPQAKHGANTRNPDRIIAKGNAMLGGYSNILDSTGFFVYDSFKTGETLSFTYQNLQNARFDGKRISRITYDITNLVSPTGTNAVQLVVPNDPTEGFIAYRNDGTGNWRTDKDGVPCQSQVFFGRWNASSFH</sequence>
<feature type="coiled-coil region" evidence="1">
    <location>
        <begin position="332"/>
        <end position="359"/>
    </location>
</feature>
<keyword evidence="2" id="KW-0472">Membrane</keyword>
<keyword evidence="2" id="KW-0812">Transmembrane</keyword>
<keyword evidence="2" id="KW-1133">Transmembrane helix</keyword>
<evidence type="ECO:0000259" key="3">
    <source>
        <dbReference type="Pfam" id="PF08363"/>
    </source>
</evidence>
<name>A0A380L3F3_9STRE</name>
<dbReference type="Pfam" id="PF18652">
    <property type="entry name" value="Adhesin_P1_N"/>
    <property type="match status" value="1"/>
</dbReference>
<proteinExistence type="predicted"/>
<feature type="coiled-coil region" evidence="1">
    <location>
        <begin position="135"/>
        <end position="162"/>
    </location>
</feature>
<evidence type="ECO:0000313" key="6">
    <source>
        <dbReference type="Proteomes" id="UP000255236"/>
    </source>
</evidence>
<feature type="domain" description="Antigen I/II N-terminal" evidence="4">
    <location>
        <begin position="91"/>
        <end position="194"/>
    </location>
</feature>
<evidence type="ECO:0000256" key="2">
    <source>
        <dbReference type="SAM" id="Phobius"/>
    </source>
</evidence>
<dbReference type="SUPFAM" id="SSF74914">
    <property type="entry name" value="V-region of surface antigen I/II (SA I/II, PAC)"/>
    <property type="match status" value="1"/>
</dbReference>
<evidence type="ECO:0000259" key="4">
    <source>
        <dbReference type="Pfam" id="PF18652"/>
    </source>
</evidence>
<evidence type="ECO:0000256" key="1">
    <source>
        <dbReference type="SAM" id="Coils"/>
    </source>
</evidence>
<dbReference type="Gene3D" id="2.60.530.10">
    <property type="entry name" value="Major cell-surface adhesin PAc"/>
    <property type="match status" value="1"/>
</dbReference>
<dbReference type="InterPro" id="IPR013574">
    <property type="entry name" value="Glucan-bd_C/Surface_Ag-I/II_V"/>
</dbReference>
<dbReference type="NCBIfam" id="TIGR03726">
    <property type="entry name" value="strep_RK_lipo"/>
    <property type="match status" value="1"/>
</dbReference>
<dbReference type="AlphaFoldDB" id="A0A380L3F3"/>
<gene>
    <name evidence="5" type="primary">ssp5_1</name>
    <name evidence="5" type="ORF">NCTC11063_00762</name>
</gene>
<dbReference type="EMBL" id="UHFT01000001">
    <property type="protein sequence ID" value="SUN80065.1"/>
    <property type="molecule type" value="Genomic_DNA"/>
</dbReference>
<dbReference type="InterPro" id="IPR021197">
    <property type="entry name" value="Cross-wall-target_lipo_motif"/>
</dbReference>
<evidence type="ECO:0000313" key="5">
    <source>
        <dbReference type="EMBL" id="SUN80065.1"/>
    </source>
</evidence>
<organism evidence="5 6">
    <name type="scientific">Streptococcus milleri</name>
    <dbReference type="NCBI Taxonomy" id="33040"/>
    <lineage>
        <taxon>Bacteria</taxon>
        <taxon>Bacillati</taxon>
        <taxon>Bacillota</taxon>
        <taxon>Bacilli</taxon>
        <taxon>Lactobacillales</taxon>
        <taxon>Streptococcaceae</taxon>
        <taxon>Streptococcus</taxon>
    </lineage>
</organism>
<keyword evidence="1" id="KW-0175">Coiled coil</keyword>
<reference evidence="5" key="1">
    <citation type="submission" date="2018-06" db="EMBL/GenBank/DDBJ databases">
        <authorList>
            <consortium name="Pathogen Informatics"/>
            <person name="Doyle S."/>
        </authorList>
    </citation>
    <scope>NUCLEOTIDE SEQUENCE [LARGE SCALE GENOMIC DNA]</scope>
    <source>
        <strain evidence="5">NCTC11063</strain>
    </source>
</reference>
<feature type="domain" description="Glucan-binding protein C/Surface antigen I/II V-domain" evidence="3">
    <location>
        <begin position="397"/>
        <end position="496"/>
    </location>
</feature>
<accession>A0A380L3F3</accession>